<dbReference type="SMART" id="SM00100">
    <property type="entry name" value="cNMP"/>
    <property type="match status" value="1"/>
</dbReference>
<protein>
    <submittedName>
        <fullName evidence="2">Crp/Fnr family transcriptional regulator</fullName>
    </submittedName>
</protein>
<accession>A0ABW5NAJ4</accession>
<organism evidence="2 3">
    <name type="scientific">Aquimarina hainanensis</name>
    <dbReference type="NCBI Taxonomy" id="1578017"/>
    <lineage>
        <taxon>Bacteria</taxon>
        <taxon>Pseudomonadati</taxon>
        <taxon>Bacteroidota</taxon>
        <taxon>Flavobacteriia</taxon>
        <taxon>Flavobacteriales</taxon>
        <taxon>Flavobacteriaceae</taxon>
        <taxon>Aquimarina</taxon>
    </lineage>
</organism>
<dbReference type="PANTHER" id="PTHR24567">
    <property type="entry name" value="CRP FAMILY TRANSCRIPTIONAL REGULATORY PROTEIN"/>
    <property type="match status" value="1"/>
</dbReference>
<name>A0ABW5NAJ4_9FLAO</name>
<dbReference type="EMBL" id="JBHULX010000017">
    <property type="protein sequence ID" value="MFD2591218.1"/>
    <property type="molecule type" value="Genomic_DNA"/>
</dbReference>
<evidence type="ECO:0000313" key="2">
    <source>
        <dbReference type="EMBL" id="MFD2591218.1"/>
    </source>
</evidence>
<evidence type="ECO:0000313" key="3">
    <source>
        <dbReference type="Proteomes" id="UP001597459"/>
    </source>
</evidence>
<keyword evidence="3" id="KW-1185">Reference proteome</keyword>
<dbReference type="InterPro" id="IPR018490">
    <property type="entry name" value="cNMP-bd_dom_sf"/>
</dbReference>
<dbReference type="PROSITE" id="PS50042">
    <property type="entry name" value="CNMP_BINDING_3"/>
    <property type="match status" value="1"/>
</dbReference>
<gene>
    <name evidence="2" type="ORF">ACFSTE_10320</name>
</gene>
<dbReference type="SUPFAM" id="SSF51206">
    <property type="entry name" value="cAMP-binding domain-like"/>
    <property type="match status" value="1"/>
</dbReference>
<dbReference type="InterPro" id="IPR000595">
    <property type="entry name" value="cNMP-bd_dom"/>
</dbReference>
<comment type="caution">
    <text evidence="2">The sequence shown here is derived from an EMBL/GenBank/DDBJ whole genome shotgun (WGS) entry which is preliminary data.</text>
</comment>
<sequence length="192" mass="22443">MSLTSILQTISKEYTPLSDKTIAHWASLIKQRTYPKGYILVKEGQYSDMLYYIVKGAIKAYYLKDGKNVTDWFAFEGDFMCAITSYFLQVPSPHYIETLEEVHLLSITREEMNLLCDNYHDFERLGRISCTKTMLQLQQRIVSLQFETAQQRYENLLERFPVITQRASLRDIASFLGITQETLSRIRANTRI</sequence>
<proteinExistence type="predicted"/>
<dbReference type="Gene3D" id="2.60.120.10">
    <property type="entry name" value="Jelly Rolls"/>
    <property type="match status" value="1"/>
</dbReference>
<dbReference type="InterPro" id="IPR014710">
    <property type="entry name" value="RmlC-like_jellyroll"/>
</dbReference>
<evidence type="ECO:0000259" key="1">
    <source>
        <dbReference type="PROSITE" id="PS50042"/>
    </source>
</evidence>
<dbReference type="InterPro" id="IPR050397">
    <property type="entry name" value="Env_Response_Regulators"/>
</dbReference>
<dbReference type="Proteomes" id="UP001597459">
    <property type="component" value="Unassembled WGS sequence"/>
</dbReference>
<reference evidence="3" key="1">
    <citation type="journal article" date="2019" name="Int. J. Syst. Evol. Microbiol.">
        <title>The Global Catalogue of Microorganisms (GCM) 10K type strain sequencing project: providing services to taxonomists for standard genome sequencing and annotation.</title>
        <authorList>
            <consortium name="The Broad Institute Genomics Platform"/>
            <consortium name="The Broad Institute Genome Sequencing Center for Infectious Disease"/>
            <person name="Wu L."/>
            <person name="Ma J."/>
        </authorList>
    </citation>
    <scope>NUCLEOTIDE SEQUENCE [LARGE SCALE GENOMIC DNA]</scope>
    <source>
        <strain evidence="3">KCTC 42423</strain>
    </source>
</reference>
<dbReference type="RefSeq" id="WP_176029211.1">
    <property type="nucleotide sequence ID" value="NZ_JBHSJV010000001.1"/>
</dbReference>
<dbReference type="CDD" id="cd00038">
    <property type="entry name" value="CAP_ED"/>
    <property type="match status" value="1"/>
</dbReference>
<dbReference type="PANTHER" id="PTHR24567:SF76">
    <property type="entry name" value="CYCLIC NUCLEOTIDE-BINDING DOMAIN PROTEIN"/>
    <property type="match status" value="1"/>
</dbReference>
<dbReference type="Pfam" id="PF00027">
    <property type="entry name" value="cNMP_binding"/>
    <property type="match status" value="1"/>
</dbReference>
<feature type="domain" description="Cyclic nucleotide-binding" evidence="1">
    <location>
        <begin position="13"/>
        <end position="115"/>
    </location>
</feature>